<feature type="transmembrane region" description="Helical" evidence="6">
    <location>
        <begin position="236"/>
        <end position="258"/>
    </location>
</feature>
<evidence type="ECO:0000256" key="5">
    <source>
        <dbReference type="ARBA" id="ARBA00023136"/>
    </source>
</evidence>
<feature type="transmembrane region" description="Helical" evidence="6">
    <location>
        <begin position="104"/>
        <end position="124"/>
    </location>
</feature>
<evidence type="ECO:0000313" key="7">
    <source>
        <dbReference type="EMBL" id="EFV45270.1"/>
    </source>
</evidence>
<evidence type="ECO:0000256" key="6">
    <source>
        <dbReference type="SAM" id="Phobius"/>
    </source>
</evidence>
<keyword evidence="5 6" id="KW-0472">Membrane</keyword>
<dbReference type="Pfam" id="PF03741">
    <property type="entry name" value="TerC"/>
    <property type="match status" value="1"/>
</dbReference>
<dbReference type="GeneID" id="78086115"/>
<gene>
    <name evidence="7" type="ORF">HMPREF0179_00981</name>
</gene>
<keyword evidence="4 6" id="KW-1133">Transmembrane helix</keyword>
<keyword evidence="3 6" id="KW-0812">Transmembrane</keyword>
<dbReference type="InterPro" id="IPR022369">
    <property type="entry name" value="Integral_membrane_TerC_rswitch"/>
</dbReference>
<feature type="transmembrane region" description="Helical" evidence="6">
    <location>
        <begin position="39"/>
        <end position="59"/>
    </location>
</feature>
<accession>E5Y470</accession>
<feature type="transmembrane region" description="Helical" evidence="6">
    <location>
        <begin position="130"/>
        <end position="147"/>
    </location>
</feature>
<protein>
    <submittedName>
        <fullName evidence="7">TerC family integral membrane protein</fullName>
    </submittedName>
</protein>
<comment type="subcellular location">
    <subcellularLocation>
        <location evidence="1">Membrane</location>
        <topology evidence="1">Multi-pass membrane protein</topology>
    </subcellularLocation>
</comment>
<evidence type="ECO:0000256" key="3">
    <source>
        <dbReference type="ARBA" id="ARBA00022692"/>
    </source>
</evidence>
<reference evidence="7 8" key="1">
    <citation type="submission" date="2010-10" db="EMBL/GenBank/DDBJ databases">
        <authorList>
            <consortium name="The Broad Institute Genome Sequencing Platform"/>
            <person name="Ward D."/>
            <person name="Earl A."/>
            <person name="Feldgarden M."/>
            <person name="Young S.K."/>
            <person name="Gargeya S."/>
            <person name="Zeng Q."/>
            <person name="Alvarado L."/>
            <person name="Berlin A."/>
            <person name="Bochicchio J."/>
            <person name="Chapman S.B."/>
            <person name="Chen Z."/>
            <person name="Freedman E."/>
            <person name="Gellesch M."/>
            <person name="Goldberg J."/>
            <person name="Griggs A."/>
            <person name="Gujja S."/>
            <person name="Heilman E."/>
            <person name="Heiman D."/>
            <person name="Howarth C."/>
            <person name="Mehta T."/>
            <person name="Neiman D."/>
            <person name="Pearson M."/>
            <person name="Roberts A."/>
            <person name="Saif S."/>
            <person name="Shea T."/>
            <person name="Shenoy N."/>
            <person name="Sisk P."/>
            <person name="Stolte C."/>
            <person name="Sykes S."/>
            <person name="White J."/>
            <person name="Yandava C."/>
            <person name="Allen-Vercoe E."/>
            <person name="Sibley C."/>
            <person name="Ambrose C.E."/>
            <person name="Strauss J."/>
            <person name="Daigneault M."/>
            <person name="Haas B."/>
            <person name="Nusbaum C."/>
            <person name="Birren B."/>
        </authorList>
    </citation>
    <scope>NUCLEOTIDE SEQUENCE [LARGE SCALE GENOMIC DNA]</scope>
    <source>
        <strain evidence="7 8">3_1_6</strain>
    </source>
</reference>
<dbReference type="RefSeq" id="WP_005025642.1">
    <property type="nucleotide sequence ID" value="NZ_KE150238.1"/>
</dbReference>
<dbReference type="InterPro" id="IPR005496">
    <property type="entry name" value="Integral_membrane_TerC"/>
</dbReference>
<evidence type="ECO:0000256" key="1">
    <source>
        <dbReference type="ARBA" id="ARBA00004141"/>
    </source>
</evidence>
<name>E5Y470_BILW3</name>
<evidence type="ECO:0000256" key="2">
    <source>
        <dbReference type="ARBA" id="ARBA00007511"/>
    </source>
</evidence>
<feature type="transmembrane region" description="Helical" evidence="6">
    <location>
        <begin position="270"/>
        <end position="289"/>
    </location>
</feature>
<comment type="caution">
    <text evidence="7">The sequence shown here is derived from an EMBL/GenBank/DDBJ whole genome shotgun (WGS) entry which is preliminary data.</text>
</comment>
<feature type="transmembrane region" description="Helical" evidence="6">
    <location>
        <begin position="79"/>
        <end position="97"/>
    </location>
</feature>
<dbReference type="PANTHER" id="PTHR30238">
    <property type="entry name" value="MEMBRANE BOUND PREDICTED REDOX MODULATOR"/>
    <property type="match status" value="1"/>
</dbReference>
<feature type="transmembrane region" description="Helical" evidence="6">
    <location>
        <begin position="295"/>
        <end position="313"/>
    </location>
</feature>
<reference evidence="7 8" key="2">
    <citation type="submission" date="2013-04" db="EMBL/GenBank/DDBJ databases">
        <title>The Genome Sequence of Bilophila wadsworthia 3_1_6.</title>
        <authorList>
            <consortium name="The Broad Institute Genomics Platform"/>
            <person name="Earl A."/>
            <person name="Ward D."/>
            <person name="Feldgarden M."/>
            <person name="Gevers D."/>
            <person name="Sibley C."/>
            <person name="Strauss J."/>
            <person name="Allen-Vercoe E."/>
            <person name="Walker B."/>
            <person name="Young S."/>
            <person name="Zeng Q."/>
            <person name="Gargeya S."/>
            <person name="Fitzgerald M."/>
            <person name="Haas B."/>
            <person name="Abouelleil A."/>
            <person name="Allen A.W."/>
            <person name="Alvarado L."/>
            <person name="Arachchi H.M."/>
            <person name="Berlin A.M."/>
            <person name="Chapman S.B."/>
            <person name="Gainer-Dewar J."/>
            <person name="Goldberg J."/>
            <person name="Griggs A."/>
            <person name="Gujja S."/>
            <person name="Hansen M."/>
            <person name="Howarth C."/>
            <person name="Imamovic A."/>
            <person name="Ireland A."/>
            <person name="Larimer J."/>
            <person name="McCowan C."/>
            <person name="Murphy C."/>
            <person name="Pearson M."/>
            <person name="Poon T.W."/>
            <person name="Priest M."/>
            <person name="Roberts A."/>
            <person name="Saif S."/>
            <person name="Shea T."/>
            <person name="Sisk P."/>
            <person name="Sykes S."/>
            <person name="Wortman J."/>
            <person name="Nusbaum C."/>
            <person name="Birren B."/>
        </authorList>
    </citation>
    <scope>NUCLEOTIDE SEQUENCE [LARGE SCALE GENOMIC DNA]</scope>
    <source>
        <strain evidence="7 8">3_1_6</strain>
    </source>
</reference>
<dbReference type="EMBL" id="ADCP02000001">
    <property type="protein sequence ID" value="EFV45270.1"/>
    <property type="molecule type" value="Genomic_DNA"/>
</dbReference>
<dbReference type="HOGENOM" id="CLU_045644_1_2_7"/>
<evidence type="ECO:0000256" key="4">
    <source>
        <dbReference type="ARBA" id="ARBA00022989"/>
    </source>
</evidence>
<dbReference type="Proteomes" id="UP000006034">
    <property type="component" value="Unassembled WGS sequence"/>
</dbReference>
<sequence length="319" mass="35401">MVVEHSVTEVVLFCVLIIVCLWCDLHAHQADKPVSARNAAIWSCIWVGLALVFAGYIGYSFGSEQVQLFLTGYLLEKSLSVDNLFVIMAIFSSFAVKDAFQHRVLYYGVLGALVLRLIFVAAGSSLVAMFGPYALASFGIFVLWTAWKMWQSMHSGEKEEIVDYSEHWAVRYTKRFIPVHNQLSGHDFFVKAPDTTGKLIWKATPLFLCLFVVEVSDVMFAFDSVPAIIAVTHDPFLVYTSNVFAILGLRSMYFLLAAGKRYLRHLEKSVVIILAYIGVKMLLDVVGIVHISPLISLGVVIGLLAIGILASLLPEKSAK</sequence>
<dbReference type="PANTHER" id="PTHR30238:SF0">
    <property type="entry name" value="THYLAKOID MEMBRANE PROTEIN TERC, CHLOROPLASTIC"/>
    <property type="match status" value="1"/>
</dbReference>
<organism evidence="7 8">
    <name type="scientific">Bilophila wadsworthia (strain 3_1_6)</name>
    <dbReference type="NCBI Taxonomy" id="563192"/>
    <lineage>
        <taxon>Bacteria</taxon>
        <taxon>Pseudomonadati</taxon>
        <taxon>Thermodesulfobacteriota</taxon>
        <taxon>Desulfovibrionia</taxon>
        <taxon>Desulfovibrionales</taxon>
        <taxon>Desulfovibrionaceae</taxon>
        <taxon>Bilophila</taxon>
    </lineage>
</organism>
<dbReference type="AlphaFoldDB" id="E5Y470"/>
<dbReference type="OrthoDB" id="9783692at2"/>
<dbReference type="GO" id="GO:0016020">
    <property type="term" value="C:membrane"/>
    <property type="evidence" value="ECO:0007669"/>
    <property type="project" value="UniProtKB-SubCell"/>
</dbReference>
<feature type="transmembrane region" description="Helical" evidence="6">
    <location>
        <begin position="6"/>
        <end position="27"/>
    </location>
</feature>
<dbReference type="NCBIfam" id="TIGR03718">
    <property type="entry name" value="R_switched_Alx"/>
    <property type="match status" value="1"/>
</dbReference>
<keyword evidence="8" id="KW-1185">Reference proteome</keyword>
<evidence type="ECO:0000313" key="8">
    <source>
        <dbReference type="Proteomes" id="UP000006034"/>
    </source>
</evidence>
<dbReference type="eggNOG" id="COG0861">
    <property type="taxonomic scope" value="Bacteria"/>
</dbReference>
<feature type="transmembrane region" description="Helical" evidence="6">
    <location>
        <begin position="206"/>
        <end position="230"/>
    </location>
</feature>
<proteinExistence type="inferred from homology"/>
<comment type="similarity">
    <text evidence="2">Belongs to the TerC family.</text>
</comment>